<dbReference type="AlphaFoldDB" id="A0A1H7TI87"/>
<evidence type="ECO:0000256" key="1">
    <source>
        <dbReference type="ARBA" id="ARBA00004442"/>
    </source>
</evidence>
<sequence>MKGYIKLLTALVAGFFFSCEKDVLNKNPLDVIDQELVWEDANLAQLYLNDVYLNIPGGLGRGLDCATEIGEGGHNWHPAQPFNTGEVTPGNAPFADAWDLYYPIRSLNQFIAQYNTGQGDAETNDGLLGQAYFLRALFYSELVNFFGGVPIISSAQSLDEDLFVPRNSYEECVDFIVADLDAAAGLLPSEWSPTEVGKATSGAALALKSRALLYAASPLHNEGNDLAKWQLAADAAWAVISSEQYALYPDYNGLFLNDNNEEVIFDIQFAYPYRTNDWDYMTNPQGFNGAYGMTRPTQELVNSYEMANGRAIGDPESGYDLAAPYVGRDPRFYASILYNGASWRGRTLETFVDGANGPGAYDEYATSLTMTGYYLKKFLNEENPLSYGDNRWSANWIVIRYAEVLLNYAEAQLNLGHEDEARAYINRVRERSDMPEIPNDESGQALRARYMNERKVELAFEEQYFFDVRRWKTAPQLLNVPVHKMTIERQGGGGFQYTEEVMEPRSWRDAFYFLPIPQEEIDKNPNLTQNDDY</sequence>
<gene>
    <name evidence="8" type="ORF">SAMN05421740_11182</name>
</gene>
<dbReference type="InterPro" id="IPR012944">
    <property type="entry name" value="SusD_RagB_dom"/>
</dbReference>
<dbReference type="GO" id="GO:0009279">
    <property type="term" value="C:cell outer membrane"/>
    <property type="evidence" value="ECO:0007669"/>
    <property type="project" value="UniProtKB-SubCell"/>
</dbReference>
<dbReference type="RefSeq" id="WP_143053962.1">
    <property type="nucleotide sequence ID" value="NZ_FNZR01000011.1"/>
</dbReference>
<dbReference type="InterPro" id="IPR033985">
    <property type="entry name" value="SusD-like_N"/>
</dbReference>
<dbReference type="STRING" id="332977.SAMN05421740_11182"/>
<evidence type="ECO:0000256" key="5">
    <source>
        <dbReference type="ARBA" id="ARBA00023237"/>
    </source>
</evidence>
<dbReference type="Proteomes" id="UP000198916">
    <property type="component" value="Unassembled WGS sequence"/>
</dbReference>
<dbReference type="PROSITE" id="PS51257">
    <property type="entry name" value="PROKAR_LIPOPROTEIN"/>
    <property type="match status" value="1"/>
</dbReference>
<dbReference type="InterPro" id="IPR011990">
    <property type="entry name" value="TPR-like_helical_dom_sf"/>
</dbReference>
<comment type="subcellular location">
    <subcellularLocation>
        <location evidence="1">Cell outer membrane</location>
    </subcellularLocation>
</comment>
<organism evidence="8 9">
    <name type="scientific">Parapedobacter koreensis</name>
    <dbReference type="NCBI Taxonomy" id="332977"/>
    <lineage>
        <taxon>Bacteria</taxon>
        <taxon>Pseudomonadati</taxon>
        <taxon>Bacteroidota</taxon>
        <taxon>Sphingobacteriia</taxon>
        <taxon>Sphingobacteriales</taxon>
        <taxon>Sphingobacteriaceae</taxon>
        <taxon>Parapedobacter</taxon>
    </lineage>
</organism>
<comment type="similarity">
    <text evidence="2">Belongs to the SusD family.</text>
</comment>
<dbReference type="OrthoDB" id="5694214at2"/>
<evidence type="ECO:0000259" key="6">
    <source>
        <dbReference type="Pfam" id="PF07980"/>
    </source>
</evidence>
<feature type="domain" description="RagB/SusD" evidence="6">
    <location>
        <begin position="262"/>
        <end position="533"/>
    </location>
</feature>
<proteinExistence type="inferred from homology"/>
<dbReference type="SUPFAM" id="SSF48452">
    <property type="entry name" value="TPR-like"/>
    <property type="match status" value="1"/>
</dbReference>
<evidence type="ECO:0000313" key="9">
    <source>
        <dbReference type="Proteomes" id="UP000198916"/>
    </source>
</evidence>
<keyword evidence="5" id="KW-0998">Cell outer membrane</keyword>
<evidence type="ECO:0000256" key="3">
    <source>
        <dbReference type="ARBA" id="ARBA00022729"/>
    </source>
</evidence>
<keyword evidence="9" id="KW-1185">Reference proteome</keyword>
<keyword evidence="3" id="KW-0732">Signal</keyword>
<dbReference type="Pfam" id="PF07980">
    <property type="entry name" value="SusD_RagB"/>
    <property type="match status" value="1"/>
</dbReference>
<evidence type="ECO:0000256" key="4">
    <source>
        <dbReference type="ARBA" id="ARBA00023136"/>
    </source>
</evidence>
<evidence type="ECO:0000259" key="7">
    <source>
        <dbReference type="Pfam" id="PF14322"/>
    </source>
</evidence>
<accession>A0A1H7TI87</accession>
<dbReference type="Pfam" id="PF14322">
    <property type="entry name" value="SusD-like_3"/>
    <property type="match status" value="1"/>
</dbReference>
<evidence type="ECO:0000256" key="2">
    <source>
        <dbReference type="ARBA" id="ARBA00006275"/>
    </source>
</evidence>
<keyword evidence="4" id="KW-0472">Membrane</keyword>
<dbReference type="EMBL" id="FNZR01000011">
    <property type="protein sequence ID" value="SEL84433.1"/>
    <property type="molecule type" value="Genomic_DNA"/>
</dbReference>
<evidence type="ECO:0000313" key="8">
    <source>
        <dbReference type="EMBL" id="SEL84433.1"/>
    </source>
</evidence>
<reference evidence="9" key="1">
    <citation type="submission" date="2016-10" db="EMBL/GenBank/DDBJ databases">
        <authorList>
            <person name="Varghese N."/>
            <person name="Submissions S."/>
        </authorList>
    </citation>
    <scope>NUCLEOTIDE SEQUENCE [LARGE SCALE GENOMIC DNA]</scope>
    <source>
        <strain evidence="9">Jip14</strain>
    </source>
</reference>
<protein>
    <submittedName>
        <fullName evidence="8">Starch-binding associating with outer membrane</fullName>
    </submittedName>
</protein>
<name>A0A1H7TI87_9SPHI</name>
<dbReference type="CDD" id="cd08977">
    <property type="entry name" value="SusD"/>
    <property type="match status" value="1"/>
</dbReference>
<dbReference type="Gene3D" id="1.25.40.390">
    <property type="match status" value="1"/>
</dbReference>
<feature type="domain" description="SusD-like N-terminal" evidence="7">
    <location>
        <begin position="86"/>
        <end position="212"/>
    </location>
</feature>